<dbReference type="EMBL" id="CP037452">
    <property type="protein sequence ID" value="QDV52143.1"/>
    <property type="molecule type" value="Genomic_DNA"/>
</dbReference>
<gene>
    <name evidence="1" type="ORF">Enr17x_42030</name>
</gene>
<accession>A0A518IGD2</accession>
<dbReference type="Proteomes" id="UP000318313">
    <property type="component" value="Chromosome"/>
</dbReference>
<dbReference type="AlphaFoldDB" id="A0A518IGD2"/>
<dbReference type="Pfam" id="PF15585">
    <property type="entry name" value="Imm7"/>
    <property type="match status" value="1"/>
</dbReference>
<dbReference type="InterPro" id="IPR028965">
    <property type="entry name" value="Imm7"/>
</dbReference>
<dbReference type="KEGG" id="gfm:Enr17x_42030"/>
<dbReference type="RefSeq" id="WP_145311508.1">
    <property type="nucleotide sequence ID" value="NZ_CP037452.1"/>
</dbReference>
<evidence type="ECO:0000313" key="1">
    <source>
        <dbReference type="EMBL" id="QDV52143.1"/>
    </source>
</evidence>
<sequence length="164" mass="19041">MLLGFGWCHLRSNRSPLSTATLATAVSIDAEIDKADEELWQNFREWMEQSAGSFLKWQLYEGLNNEHGLLTYCVSRNHRSSVVWDMLEWISKNGPGSYGLFYCHDDEDVMEQTGYNRNPPMDYDNVFRVHRLLNGELTELDDPFFGMIEGNICPVHPYNRPDED</sequence>
<keyword evidence="2" id="KW-1185">Reference proteome</keyword>
<reference evidence="1 2" key="1">
    <citation type="submission" date="2019-03" db="EMBL/GenBank/DDBJ databases">
        <title>Deep-cultivation of Planctomycetes and their phenomic and genomic characterization uncovers novel biology.</title>
        <authorList>
            <person name="Wiegand S."/>
            <person name="Jogler M."/>
            <person name="Boedeker C."/>
            <person name="Pinto D."/>
            <person name="Vollmers J."/>
            <person name="Rivas-Marin E."/>
            <person name="Kohn T."/>
            <person name="Peeters S.H."/>
            <person name="Heuer A."/>
            <person name="Rast P."/>
            <person name="Oberbeckmann S."/>
            <person name="Bunk B."/>
            <person name="Jeske O."/>
            <person name="Meyerdierks A."/>
            <person name="Storesund J.E."/>
            <person name="Kallscheuer N."/>
            <person name="Luecker S."/>
            <person name="Lage O.M."/>
            <person name="Pohl T."/>
            <person name="Merkel B.J."/>
            <person name="Hornburger P."/>
            <person name="Mueller R.-W."/>
            <person name="Bruemmer F."/>
            <person name="Labrenz M."/>
            <person name="Spormann A.M."/>
            <person name="Op den Camp H."/>
            <person name="Overmann J."/>
            <person name="Amann R."/>
            <person name="Jetten M.S.M."/>
            <person name="Mascher T."/>
            <person name="Medema M.H."/>
            <person name="Devos D.P."/>
            <person name="Kaster A.-K."/>
            <person name="Ovreas L."/>
            <person name="Rohde M."/>
            <person name="Galperin M.Y."/>
            <person name="Jogler C."/>
        </authorList>
    </citation>
    <scope>NUCLEOTIDE SEQUENCE [LARGE SCALE GENOMIC DNA]</scope>
    <source>
        <strain evidence="1 2">Enr17</strain>
    </source>
</reference>
<organism evidence="1 2">
    <name type="scientific">Gimesia fumaroli</name>
    <dbReference type="NCBI Taxonomy" id="2527976"/>
    <lineage>
        <taxon>Bacteria</taxon>
        <taxon>Pseudomonadati</taxon>
        <taxon>Planctomycetota</taxon>
        <taxon>Planctomycetia</taxon>
        <taxon>Planctomycetales</taxon>
        <taxon>Planctomycetaceae</taxon>
        <taxon>Gimesia</taxon>
    </lineage>
</organism>
<dbReference type="OrthoDB" id="4557988at2"/>
<proteinExistence type="predicted"/>
<protein>
    <submittedName>
        <fullName evidence="1">Uncharacterized protein</fullName>
    </submittedName>
</protein>
<evidence type="ECO:0000313" key="2">
    <source>
        <dbReference type="Proteomes" id="UP000318313"/>
    </source>
</evidence>
<name>A0A518IGD2_9PLAN</name>